<protein>
    <recommendedName>
        <fullName evidence="1">Ubiquinone biosynthesis accessory factor UbiJ</fullName>
    </recommendedName>
</protein>
<dbReference type="GO" id="GO:0005737">
    <property type="term" value="C:cytoplasm"/>
    <property type="evidence" value="ECO:0007669"/>
    <property type="project" value="UniProtKB-SubCell"/>
</dbReference>
<dbReference type="STRING" id="376489.A5892_05405"/>
<dbReference type="InterPro" id="IPR038989">
    <property type="entry name" value="UbiJ"/>
</dbReference>
<sequence>MTLLAPFALACIETTLNRLLGRDPAAAPRLGALDGRRVLLRLERPSLLLLVHFQRDGLNLAQLVDAEEGDADAVVELDLDALGALAAGESVDKLMFEGRLAVRGDIQLLHQVRTLLLDLDVDWEGGLAELVGETPAQALALGIRRLAAFGVRSGRELREDLREYALEEGRLLAGRDQLAVAREQLTLLEISIDRLQARLARIERLLGERHGGGSVC</sequence>
<dbReference type="HAMAP" id="MF_02215">
    <property type="entry name" value="UbiJ"/>
    <property type="match status" value="1"/>
</dbReference>
<dbReference type="InterPro" id="IPR036527">
    <property type="entry name" value="SCP2_sterol-bd_dom_sf"/>
</dbReference>
<organism evidence="4 5">
    <name type="scientific">Halotalea alkalilenta</name>
    <dbReference type="NCBI Taxonomy" id="376489"/>
    <lineage>
        <taxon>Bacteria</taxon>
        <taxon>Pseudomonadati</taxon>
        <taxon>Pseudomonadota</taxon>
        <taxon>Gammaproteobacteria</taxon>
        <taxon>Oceanospirillales</taxon>
        <taxon>Halomonadaceae</taxon>
        <taxon>Halotalea</taxon>
    </lineage>
</organism>
<evidence type="ECO:0000313" key="5">
    <source>
        <dbReference type="Proteomes" id="UP000077875"/>
    </source>
</evidence>
<comment type="pathway">
    <text evidence="1">Cofactor biosynthesis; ubiquinone biosynthesis.</text>
</comment>
<dbReference type="Pfam" id="PF02036">
    <property type="entry name" value="SCP2"/>
    <property type="match status" value="1"/>
</dbReference>
<proteinExistence type="inferred from homology"/>
<evidence type="ECO:0000313" key="4">
    <source>
        <dbReference type="EMBL" id="ANF56970.1"/>
    </source>
</evidence>
<name>A0A172YCJ4_9GAMM</name>
<dbReference type="GO" id="GO:0006744">
    <property type="term" value="P:ubiquinone biosynthetic process"/>
    <property type="evidence" value="ECO:0007669"/>
    <property type="project" value="UniProtKB-UniRule"/>
</dbReference>
<dbReference type="InterPro" id="IPR003033">
    <property type="entry name" value="SCP2_sterol-bd_dom"/>
</dbReference>
<accession>A0A172YCJ4</accession>
<dbReference type="KEGG" id="haa:A5892_05405"/>
<dbReference type="UniPathway" id="UPA00232"/>
<dbReference type="PANTHER" id="PTHR38693:SF1">
    <property type="entry name" value="UBIQUINONE BIOSYNTHESIS ACCESSORY FACTOR UBIJ"/>
    <property type="match status" value="1"/>
</dbReference>
<evidence type="ECO:0000256" key="2">
    <source>
        <dbReference type="SAM" id="Coils"/>
    </source>
</evidence>
<reference evidence="4 5" key="1">
    <citation type="submission" date="2016-04" db="EMBL/GenBank/DDBJ databases">
        <title>Complete Genome Sequence of Halotalea alkalilenta IHB B 13600.</title>
        <authorList>
            <person name="Swarnkar M.K."/>
            <person name="Sharma A."/>
            <person name="Kaushal K."/>
            <person name="Soni R."/>
            <person name="Rana S."/>
            <person name="Singh A.K."/>
            <person name="Gulati A."/>
        </authorList>
    </citation>
    <scope>NUCLEOTIDE SEQUENCE [LARGE SCALE GENOMIC DNA]</scope>
    <source>
        <strain evidence="4 5">IHB B 13600</strain>
    </source>
</reference>
<comment type="function">
    <text evidence="1">Required for ubiquinone (coenzyme Q) biosynthesis. Binds hydrophobic ubiquinone biosynthetic intermediates via its SCP2 domain and is essential for the stability of the Ubi complex. May constitute a docking platform where Ubi enzymes assemble and access their SCP2-bound polyprenyl substrates.</text>
</comment>
<feature type="domain" description="SCP2" evidence="3">
    <location>
        <begin position="16"/>
        <end position="116"/>
    </location>
</feature>
<evidence type="ECO:0000259" key="3">
    <source>
        <dbReference type="Pfam" id="PF02036"/>
    </source>
</evidence>
<keyword evidence="1" id="KW-0963">Cytoplasm</keyword>
<dbReference type="AlphaFoldDB" id="A0A172YCJ4"/>
<comment type="subcellular location">
    <subcellularLocation>
        <location evidence="1">Cytoplasm</location>
    </subcellularLocation>
</comment>
<comment type="similarity">
    <text evidence="1">Belongs to the UbiJ family.</text>
</comment>
<dbReference type="Proteomes" id="UP000077875">
    <property type="component" value="Chromosome"/>
</dbReference>
<gene>
    <name evidence="1" type="primary">ubiJ</name>
    <name evidence="4" type="ORF">A5892_05405</name>
</gene>
<evidence type="ECO:0000256" key="1">
    <source>
        <dbReference type="HAMAP-Rule" id="MF_02215"/>
    </source>
</evidence>
<keyword evidence="5" id="KW-1185">Reference proteome</keyword>
<dbReference type="EMBL" id="CP015243">
    <property type="protein sequence ID" value="ANF56970.1"/>
    <property type="molecule type" value="Genomic_DNA"/>
</dbReference>
<keyword evidence="2" id="KW-0175">Coiled coil</keyword>
<dbReference type="SUPFAM" id="SSF55718">
    <property type="entry name" value="SCP-like"/>
    <property type="match status" value="1"/>
</dbReference>
<keyword evidence="1" id="KW-0831">Ubiquinone biosynthesis</keyword>
<dbReference type="RefSeq" id="WP_064121931.1">
    <property type="nucleotide sequence ID" value="NZ_CP015243.1"/>
</dbReference>
<feature type="coiled-coil region" evidence="2">
    <location>
        <begin position="178"/>
        <end position="205"/>
    </location>
</feature>
<dbReference type="PANTHER" id="PTHR38693">
    <property type="entry name" value="UBIQUINONE BIOSYNTHESIS PROTEIN UBIJ"/>
    <property type="match status" value="1"/>
</dbReference>